<keyword evidence="4" id="KW-1185">Reference proteome</keyword>
<gene>
    <name evidence="3" type="ORF">ONB1V03_LOCUS3167</name>
</gene>
<dbReference type="EMBL" id="CAJPVJ010000873">
    <property type="protein sequence ID" value="CAG2163593.1"/>
    <property type="molecule type" value="Genomic_DNA"/>
</dbReference>
<feature type="signal peptide" evidence="2">
    <location>
        <begin position="1"/>
        <end position="26"/>
    </location>
</feature>
<evidence type="ECO:0000256" key="2">
    <source>
        <dbReference type="SAM" id="SignalP"/>
    </source>
</evidence>
<name>A0A7R9QET6_9ACAR</name>
<protein>
    <submittedName>
        <fullName evidence="3">Uncharacterized protein</fullName>
    </submittedName>
</protein>
<evidence type="ECO:0000313" key="3">
    <source>
        <dbReference type="EMBL" id="CAD7641572.1"/>
    </source>
</evidence>
<dbReference type="InterPro" id="IPR045219">
    <property type="entry name" value="PKAT"/>
</dbReference>
<keyword evidence="1" id="KW-1133">Transmembrane helix</keyword>
<organism evidence="3">
    <name type="scientific">Oppiella nova</name>
    <dbReference type="NCBI Taxonomy" id="334625"/>
    <lineage>
        <taxon>Eukaryota</taxon>
        <taxon>Metazoa</taxon>
        <taxon>Ecdysozoa</taxon>
        <taxon>Arthropoda</taxon>
        <taxon>Chelicerata</taxon>
        <taxon>Arachnida</taxon>
        <taxon>Acari</taxon>
        <taxon>Acariformes</taxon>
        <taxon>Sarcoptiformes</taxon>
        <taxon>Oribatida</taxon>
        <taxon>Brachypylina</taxon>
        <taxon>Oppioidea</taxon>
        <taxon>Oppiidae</taxon>
        <taxon>Oppiella</taxon>
    </lineage>
</organism>
<sequence length="444" mass="50649">MRSTAILDINIHTIVLCLLVIESIHCARVDVEDDGPGVLDIPVTFRATLSGDIGLESQFVYVFDDMGVSPRHRQEIISGRDANYTITYNSKDTSADKYNMRVEVYVYIWGLRGWLIAEDNHQFVLQNTLPGSINISQSGVSEKALTDGIVATNRTVQMMAQMSDASHFLKNSSVCNYTWVLDGRTFDTSLSPILTHNFTSNHTYDVQVIIFCNITHLKTNISKLGHFQRSLTAKNEIKEMNVTGNTWLVDGALLQLQVTCKGGDQPFWYCYEYSEKQRVNYTCSKELFHTNDCYFPIVHYFPKNGTYYIDIAIYNDVNVFNKTIKVNVYEIIRQTQLSFVIIPIVSSILAIIIVVVGIAYHLQQRAHENMTLEVADFDFQHNDDLMEKTFFERLRSTIATAMRETFFYPFNPCTRAQSYDEPFDDTIANDSAINTNTLSYGIVK</sequence>
<proteinExistence type="predicted"/>
<dbReference type="EMBL" id="OC915698">
    <property type="protein sequence ID" value="CAD7641572.1"/>
    <property type="molecule type" value="Genomic_DNA"/>
</dbReference>
<keyword evidence="1" id="KW-0472">Membrane</keyword>
<evidence type="ECO:0000313" key="4">
    <source>
        <dbReference type="Proteomes" id="UP000728032"/>
    </source>
</evidence>
<feature type="transmembrane region" description="Helical" evidence="1">
    <location>
        <begin position="337"/>
        <end position="360"/>
    </location>
</feature>
<accession>A0A7R9QET6</accession>
<dbReference type="OrthoDB" id="6500045at2759"/>
<dbReference type="Proteomes" id="UP000728032">
    <property type="component" value="Unassembled WGS sequence"/>
</dbReference>
<dbReference type="PANTHER" id="PTHR11861:SF8">
    <property type="entry name" value="PKD DOMAIN-CONTAINING PROTEIN"/>
    <property type="match status" value="1"/>
</dbReference>
<feature type="chain" id="PRO_5036403781" evidence="2">
    <location>
        <begin position="27"/>
        <end position="444"/>
    </location>
</feature>
<dbReference type="AlphaFoldDB" id="A0A7R9QET6"/>
<evidence type="ECO:0000256" key="1">
    <source>
        <dbReference type="SAM" id="Phobius"/>
    </source>
</evidence>
<keyword evidence="1" id="KW-0812">Transmembrane</keyword>
<reference evidence="3" key="1">
    <citation type="submission" date="2020-11" db="EMBL/GenBank/DDBJ databases">
        <authorList>
            <person name="Tran Van P."/>
        </authorList>
    </citation>
    <scope>NUCLEOTIDE SEQUENCE</scope>
</reference>
<keyword evidence="2" id="KW-0732">Signal</keyword>
<dbReference type="PANTHER" id="PTHR11861">
    <property type="entry name" value="MELANOCYTE PROTEIN PMEL 17-RELATED"/>
    <property type="match status" value="1"/>
</dbReference>
<dbReference type="GO" id="GO:0005886">
    <property type="term" value="C:plasma membrane"/>
    <property type="evidence" value="ECO:0007669"/>
    <property type="project" value="TreeGrafter"/>
</dbReference>